<protein>
    <submittedName>
        <fullName evidence="2">Cobalt-zinc-cadmium resistance protein CzcA</fullName>
    </submittedName>
</protein>
<dbReference type="Pfam" id="PF00873">
    <property type="entry name" value="ACR_tran"/>
    <property type="match status" value="1"/>
</dbReference>
<sequence length="1051" mass="117236">MNQENQINQHSDNNKIIEWAMQNRQIILLLVAVLFVAGIYSLAVMPKQEQPEVTMRQGVVVGVFPGASSLEVEEQLTKPLERYLFTFTEVNRIKTTSKSEEGIAYIFVELADDVHDKNIVWSKIKHGLNLFKSSLPSGVLALVANDNFGDVAALLITMESDDKTYREIDNYCDALEDRLRTVPTVANVRRYGSQKEQITIYMDNDKLAAYRIGSKMLMANLVSQGFTTTSGTLENSQAILPIHIAESFRTEQEIADQIIFSSPAGDVVRVKDIGRVVREYPKPDSYITHNGRKCVLLSVEVNPSANIMFFGKDVNRVLDKYKSELPESVNINRIVDQPKVVGDSINHFLLELLIAILAVIFVIMILLPFRMAAVAAMAIPITVTVTLVVMYVAGIPLNMITLAALITVLGMIVDDSIVIVDSYIDKLDAGKDRWQSTIRSAQEYFTSIFSATLAISITFFPFLITTTGNLGDFLTHFPWAVSITLFVSLIVAMLVIPIIQYFLIKKGIVQSQPKQRRSILDYVQSGYEWLLAKVFIFPKTTITIALASIVVGALIFTGIPKRMMPIAERDQFAVEIYLPNGSPLEKTAAVCDSMENILRKDERVKSVSAFVGTSSPRFHVVYAPNMPSKSYGQFIVNTTSNKATEEMLDDYTNRYAFYFPEAYVRFKQLDFQAVDAPVEVRFIGDNINDLKLQADKMSDYLQSLDECLWVRTSFDAPMLSAKIELDPAETSRLGINKTLASIGIASGLTGLKITELWEGNYAVPVQLQPENSTCHSDESQNPIIKQGIAGQARNDNKVISDLENVQVSGLLGSSVPLRQIGKVSPQWNESTIYHRNGMRTMSVLADVKRGEYASKVFGKVRDFMKTEIVPNLPNGVEYQYGGLLEREGEIMTPMYLAMVIAFVIMFFILVFHFRKLKLAIIVMLLSALCIFGAAFGVWVLGVDFSAFAILGIIGLVGIIVRNGIIMYDYIEHLRFNKGLNVRQAAFDAGKRRMRPIFLTSAAASMGVLPMIISASPMWVGMAAIIFFGTLISMVLVVTVLPVVYWLIYRNN</sequence>
<keyword evidence="1" id="KW-1133">Transmembrane helix</keyword>
<dbReference type="Gene3D" id="3.30.70.1320">
    <property type="entry name" value="Multidrug efflux transporter AcrB pore domain like"/>
    <property type="match status" value="1"/>
</dbReference>
<dbReference type="InterPro" id="IPR001036">
    <property type="entry name" value="Acrflvin-R"/>
</dbReference>
<feature type="transmembrane region" description="Helical" evidence="1">
    <location>
        <begin position="476"/>
        <end position="504"/>
    </location>
</feature>
<feature type="transmembrane region" description="Helical" evidence="1">
    <location>
        <begin position="374"/>
        <end position="393"/>
    </location>
</feature>
<dbReference type="GO" id="GO:0042910">
    <property type="term" value="F:xenobiotic transmembrane transporter activity"/>
    <property type="evidence" value="ECO:0007669"/>
    <property type="project" value="TreeGrafter"/>
</dbReference>
<dbReference type="GO" id="GO:0005886">
    <property type="term" value="C:plasma membrane"/>
    <property type="evidence" value="ECO:0007669"/>
    <property type="project" value="TreeGrafter"/>
</dbReference>
<organism evidence="2">
    <name type="scientific">termite gut metagenome</name>
    <dbReference type="NCBI Taxonomy" id="433724"/>
    <lineage>
        <taxon>unclassified sequences</taxon>
        <taxon>metagenomes</taxon>
        <taxon>organismal metagenomes</taxon>
    </lineage>
</organism>
<name>A0A5J4SDA8_9ZZZZ</name>
<feature type="transmembrane region" description="Helical" evidence="1">
    <location>
        <begin position="918"/>
        <end position="940"/>
    </location>
</feature>
<dbReference type="SUPFAM" id="SSF82693">
    <property type="entry name" value="Multidrug efflux transporter AcrB pore domain, PN1, PN2, PC1 and PC2 subdomains"/>
    <property type="match status" value="3"/>
</dbReference>
<feature type="transmembrane region" description="Helical" evidence="1">
    <location>
        <begin position="444"/>
        <end position="464"/>
    </location>
</feature>
<feature type="transmembrane region" description="Helical" evidence="1">
    <location>
        <begin position="348"/>
        <end position="367"/>
    </location>
</feature>
<feature type="transmembrane region" description="Helical" evidence="1">
    <location>
        <begin position="540"/>
        <end position="559"/>
    </location>
</feature>
<dbReference type="AlphaFoldDB" id="A0A5J4SDA8"/>
<dbReference type="SUPFAM" id="SSF82714">
    <property type="entry name" value="Multidrug efflux transporter AcrB TolC docking domain, DN and DC subdomains"/>
    <property type="match status" value="1"/>
</dbReference>
<keyword evidence="1" id="KW-0812">Transmembrane</keyword>
<dbReference type="Gene3D" id="3.30.2090.10">
    <property type="entry name" value="Multidrug efflux transporter AcrB TolC docking domain, DN and DC subdomains"/>
    <property type="match status" value="2"/>
</dbReference>
<dbReference type="Gene3D" id="3.30.70.1430">
    <property type="entry name" value="Multidrug efflux transporter AcrB pore domain"/>
    <property type="match status" value="2"/>
</dbReference>
<dbReference type="Gene3D" id="1.20.1640.10">
    <property type="entry name" value="Multidrug efflux transporter AcrB transmembrane domain"/>
    <property type="match status" value="2"/>
</dbReference>
<feature type="transmembrane region" description="Helical" evidence="1">
    <location>
        <begin position="894"/>
        <end position="911"/>
    </location>
</feature>
<comment type="caution">
    <text evidence="2">The sequence shown here is derived from an EMBL/GenBank/DDBJ whole genome shotgun (WGS) entry which is preliminary data.</text>
</comment>
<evidence type="ECO:0000256" key="1">
    <source>
        <dbReference type="SAM" id="Phobius"/>
    </source>
</evidence>
<feature type="transmembrane region" description="Helical" evidence="1">
    <location>
        <begin position="399"/>
        <end position="424"/>
    </location>
</feature>
<dbReference type="InterPro" id="IPR027463">
    <property type="entry name" value="AcrB_DN_DC_subdom"/>
</dbReference>
<gene>
    <name evidence="2" type="ORF">EZS27_008216</name>
</gene>
<accession>A0A5J4SDA8</accession>
<feature type="transmembrane region" description="Helical" evidence="1">
    <location>
        <begin position="26"/>
        <end position="45"/>
    </location>
</feature>
<dbReference type="PRINTS" id="PR00702">
    <property type="entry name" value="ACRIFLAVINRP"/>
</dbReference>
<keyword evidence="1" id="KW-0472">Membrane</keyword>
<feature type="transmembrane region" description="Helical" evidence="1">
    <location>
        <begin position="1024"/>
        <end position="1047"/>
    </location>
</feature>
<dbReference type="EMBL" id="SNRY01000233">
    <property type="protein sequence ID" value="KAA6344134.1"/>
    <property type="molecule type" value="Genomic_DNA"/>
</dbReference>
<reference evidence="2" key="1">
    <citation type="submission" date="2019-03" db="EMBL/GenBank/DDBJ databases">
        <title>Single cell metagenomics reveals metabolic interactions within the superorganism composed of flagellate Streblomastix strix and complex community of Bacteroidetes bacteria on its surface.</title>
        <authorList>
            <person name="Treitli S.C."/>
            <person name="Kolisko M."/>
            <person name="Husnik F."/>
            <person name="Keeling P."/>
            <person name="Hampl V."/>
        </authorList>
    </citation>
    <scope>NUCLEOTIDE SEQUENCE</scope>
    <source>
        <strain evidence="2">STM</strain>
    </source>
</reference>
<dbReference type="SUPFAM" id="SSF82866">
    <property type="entry name" value="Multidrug efflux transporter AcrB transmembrane domain"/>
    <property type="match status" value="2"/>
</dbReference>
<feature type="transmembrane region" description="Helical" evidence="1">
    <location>
        <begin position="946"/>
        <end position="967"/>
    </location>
</feature>
<dbReference type="Gene3D" id="3.30.70.1440">
    <property type="entry name" value="Multidrug efflux transporter AcrB pore domain"/>
    <property type="match status" value="1"/>
</dbReference>
<proteinExistence type="predicted"/>
<feature type="transmembrane region" description="Helical" evidence="1">
    <location>
        <begin position="996"/>
        <end position="1018"/>
    </location>
</feature>
<evidence type="ECO:0000313" key="2">
    <source>
        <dbReference type="EMBL" id="KAA6344134.1"/>
    </source>
</evidence>
<dbReference type="PANTHER" id="PTHR32063:SF18">
    <property type="entry name" value="CATION EFFLUX SYSTEM PROTEIN"/>
    <property type="match status" value="1"/>
</dbReference>
<dbReference type="PANTHER" id="PTHR32063">
    <property type="match status" value="1"/>
</dbReference>